<evidence type="ECO:0000256" key="2">
    <source>
        <dbReference type="ARBA" id="ARBA00022801"/>
    </source>
</evidence>
<keyword evidence="2" id="KW-0378">Hydrolase</keyword>
<dbReference type="SMART" id="SM00797">
    <property type="entry name" value="AHS2"/>
    <property type="match status" value="1"/>
</dbReference>
<dbReference type="Gene3D" id="2.40.100.10">
    <property type="entry name" value="Cyclophilin-like"/>
    <property type="match status" value="1"/>
</dbReference>
<feature type="domain" description="Carboxyltransferase" evidence="4">
    <location>
        <begin position="24"/>
        <end position="312"/>
    </location>
</feature>
<evidence type="ECO:0000313" key="5">
    <source>
        <dbReference type="EMBL" id="MBP1962461.1"/>
    </source>
</evidence>
<dbReference type="InterPro" id="IPR003778">
    <property type="entry name" value="CT_A_B"/>
</dbReference>
<dbReference type="Proteomes" id="UP001519344">
    <property type="component" value="Unassembled WGS sequence"/>
</dbReference>
<dbReference type="InterPro" id="IPR029000">
    <property type="entry name" value="Cyclophilin-like_dom_sf"/>
</dbReference>
<keyword evidence="1" id="KW-0547">Nucleotide-binding</keyword>
<protein>
    <submittedName>
        <fullName evidence="5">Antagonist of KipI</fullName>
    </submittedName>
</protein>
<dbReference type="SUPFAM" id="SSF50891">
    <property type="entry name" value="Cyclophilin-like"/>
    <property type="match status" value="1"/>
</dbReference>
<evidence type="ECO:0000259" key="4">
    <source>
        <dbReference type="SMART" id="SM00797"/>
    </source>
</evidence>
<organism evidence="5 6">
    <name type="scientific">Paenibacillus aceris</name>
    <dbReference type="NCBI Taxonomy" id="869555"/>
    <lineage>
        <taxon>Bacteria</taxon>
        <taxon>Bacillati</taxon>
        <taxon>Bacillota</taxon>
        <taxon>Bacilli</taxon>
        <taxon>Bacillales</taxon>
        <taxon>Paenibacillaceae</taxon>
        <taxon>Paenibacillus</taxon>
    </lineage>
</organism>
<gene>
    <name evidence="5" type="ORF">J2Z65_001660</name>
</gene>
<sequence>MGFKIIKPGLLSTLQDEGRYGYRKYGVIVSGPMDFFAHRTANILVGNTADAAVLEITLHGPRMVAQMDMLLALCGADMAADVEGRKVPLWRPFLIRKGEHLNISYAVKGCRAYLAVHGGFASNVSMGSKSTYLRAGIGGYEGRALQAGDELNLSSESKLTVNTGSPFSSAAVSAFIRPSYEDNPVVSVVWGKEAGHFTESQKRSFLTQSYKVTPQSDRMGYRLEGEPLVRQGGTAYEMISEAVVPGTIQVPPNGQPILLLSDCQTTGGYPRIAHVITAHLPIIAQVKPGGKLRFREVSLREAQGQLLLQAMDMRLLEAGMQAWYQDHS</sequence>
<keyword evidence="6" id="KW-1185">Reference proteome</keyword>
<name>A0ABS4HV00_9BACL</name>
<accession>A0ABS4HV00</accession>
<dbReference type="PANTHER" id="PTHR43309">
    <property type="entry name" value="5-OXOPROLINASE SUBUNIT C"/>
    <property type="match status" value="1"/>
</dbReference>
<reference evidence="5 6" key="1">
    <citation type="submission" date="2021-03" db="EMBL/GenBank/DDBJ databases">
        <title>Genomic Encyclopedia of Type Strains, Phase IV (KMG-IV): sequencing the most valuable type-strain genomes for metagenomic binning, comparative biology and taxonomic classification.</title>
        <authorList>
            <person name="Goeker M."/>
        </authorList>
    </citation>
    <scope>NUCLEOTIDE SEQUENCE [LARGE SCALE GENOMIC DNA]</scope>
    <source>
        <strain evidence="5 6">DSM 24950</strain>
    </source>
</reference>
<dbReference type="PANTHER" id="PTHR43309:SF5">
    <property type="entry name" value="5-OXOPROLINASE SUBUNIT C"/>
    <property type="match status" value="1"/>
</dbReference>
<dbReference type="InterPro" id="IPR052708">
    <property type="entry name" value="PxpC"/>
</dbReference>
<dbReference type="NCBIfam" id="TIGR00724">
    <property type="entry name" value="urea_amlyse_rel"/>
    <property type="match status" value="1"/>
</dbReference>
<comment type="caution">
    <text evidence="5">The sequence shown here is derived from an EMBL/GenBank/DDBJ whole genome shotgun (WGS) entry which is preliminary data.</text>
</comment>
<dbReference type="Pfam" id="PF02626">
    <property type="entry name" value="CT_A_B"/>
    <property type="match status" value="1"/>
</dbReference>
<evidence type="ECO:0000256" key="3">
    <source>
        <dbReference type="ARBA" id="ARBA00022840"/>
    </source>
</evidence>
<dbReference type="EMBL" id="JAGGKV010000003">
    <property type="protein sequence ID" value="MBP1962461.1"/>
    <property type="molecule type" value="Genomic_DNA"/>
</dbReference>
<keyword evidence="3" id="KW-0067">ATP-binding</keyword>
<evidence type="ECO:0000256" key="1">
    <source>
        <dbReference type="ARBA" id="ARBA00022741"/>
    </source>
</evidence>
<proteinExistence type="predicted"/>
<dbReference type="RefSeq" id="WP_167062068.1">
    <property type="nucleotide sequence ID" value="NZ_JAAOZR010000024.1"/>
</dbReference>
<evidence type="ECO:0000313" key="6">
    <source>
        <dbReference type="Proteomes" id="UP001519344"/>
    </source>
</evidence>